<sequence length="306" mass="33833">MAMYRVLALAVPISVVTQTMAQQPDIPIQQSIEMEEDEQVTTMHKTDSVTILMLLGLLMFTILTVWLFKHRRFRFLHESGLSLIYGMLVGVAIRYASPPSNNDTADGVLVNNSHYTIKNRPDRVYIRLPQSLNTSLLSNKLYRYDLKGEVNSEVNQEPALERARHFFRNLGAIMCYAFIGTTISCVVVGGIMYGLTRLMEVQFSLNDCFFFGAIISATDPVTVLAIFNDLNVDVDLYALIFGESVLNDAVAIVLSGSVEKYGQLSQGGFSAEAFFKSLGNFVGIFAGAFAIGSLLGCITALISFTW</sequence>
<evidence type="ECO:0000256" key="3">
    <source>
        <dbReference type="ARBA" id="ARBA00007367"/>
    </source>
</evidence>
<evidence type="ECO:0000256" key="6">
    <source>
        <dbReference type="ARBA" id="ARBA00022692"/>
    </source>
</evidence>
<keyword evidence="11 13" id="KW-0472">Membrane</keyword>
<evidence type="ECO:0000259" key="15">
    <source>
        <dbReference type="Pfam" id="PF00999"/>
    </source>
</evidence>
<dbReference type="Proteomes" id="UP001217089">
    <property type="component" value="Unassembled WGS sequence"/>
</dbReference>
<keyword evidence="7" id="KW-0967">Endosome</keyword>
<dbReference type="Pfam" id="PF00999">
    <property type="entry name" value="Na_H_Exchanger"/>
    <property type="match status" value="1"/>
</dbReference>
<evidence type="ECO:0000256" key="8">
    <source>
        <dbReference type="ARBA" id="ARBA00022989"/>
    </source>
</evidence>
<accession>A0ABQ9EYS1</accession>
<evidence type="ECO:0000256" key="9">
    <source>
        <dbReference type="ARBA" id="ARBA00023053"/>
    </source>
</evidence>
<keyword evidence="8 13" id="KW-1133">Transmembrane helix</keyword>
<evidence type="ECO:0000256" key="4">
    <source>
        <dbReference type="ARBA" id="ARBA00022448"/>
    </source>
</evidence>
<keyword evidence="9" id="KW-0915">Sodium</keyword>
<feature type="transmembrane region" description="Helical" evidence="13">
    <location>
        <begin position="49"/>
        <end position="68"/>
    </location>
</feature>
<evidence type="ECO:0000256" key="11">
    <source>
        <dbReference type="ARBA" id="ARBA00023136"/>
    </source>
</evidence>
<comment type="caution">
    <text evidence="16">The sequence shown here is derived from an EMBL/GenBank/DDBJ whole genome shotgun (WGS) entry which is preliminary data.</text>
</comment>
<protein>
    <recommendedName>
        <fullName evidence="15">Cation/H+ exchanger transmembrane domain-containing protein</fullName>
    </recommendedName>
</protein>
<name>A0ABQ9EYS1_TEGGR</name>
<proteinExistence type="inferred from homology"/>
<evidence type="ECO:0000256" key="10">
    <source>
        <dbReference type="ARBA" id="ARBA00023065"/>
    </source>
</evidence>
<dbReference type="InterPro" id="IPR004709">
    <property type="entry name" value="NaH_exchanger"/>
</dbReference>
<evidence type="ECO:0000256" key="7">
    <source>
        <dbReference type="ARBA" id="ARBA00022753"/>
    </source>
</evidence>
<keyword evidence="4" id="KW-0813">Transport</keyword>
<keyword evidence="6 13" id="KW-0812">Transmembrane</keyword>
<evidence type="ECO:0000256" key="13">
    <source>
        <dbReference type="SAM" id="Phobius"/>
    </source>
</evidence>
<evidence type="ECO:0000256" key="1">
    <source>
        <dbReference type="ARBA" id="ARBA00004195"/>
    </source>
</evidence>
<keyword evidence="17" id="KW-1185">Reference proteome</keyword>
<keyword evidence="5" id="KW-1003">Cell membrane</keyword>
<feature type="transmembrane region" description="Helical" evidence="13">
    <location>
        <begin position="170"/>
        <end position="196"/>
    </location>
</feature>
<feature type="transmembrane region" description="Helical" evidence="13">
    <location>
        <begin position="80"/>
        <end position="97"/>
    </location>
</feature>
<comment type="similarity">
    <text evidence="3">Belongs to the monovalent cation:proton antiporter 1 (CPA1) transporter (TC 2.A.36) family.</text>
</comment>
<comment type="subcellular location">
    <subcellularLocation>
        <location evidence="2">Cell membrane</location>
        <topology evidence="2">Multi-pass membrane protein</topology>
    </subcellularLocation>
    <subcellularLocation>
        <location evidence="1">Recycling endosome membrane</location>
        <topology evidence="1">Multi-pass membrane protein</topology>
    </subcellularLocation>
</comment>
<feature type="domain" description="Cation/H+ exchanger transmembrane" evidence="15">
    <location>
        <begin position="163"/>
        <end position="303"/>
    </location>
</feature>
<reference evidence="16 17" key="1">
    <citation type="submission" date="2022-12" db="EMBL/GenBank/DDBJ databases">
        <title>Chromosome-level genome of Tegillarca granosa.</title>
        <authorList>
            <person name="Kim J."/>
        </authorList>
    </citation>
    <scope>NUCLEOTIDE SEQUENCE [LARGE SCALE GENOMIC DNA]</scope>
    <source>
        <strain evidence="16">Teg-2019</strain>
        <tissue evidence="16">Adductor muscle</tissue>
    </source>
</reference>
<dbReference type="EMBL" id="JARBDR010000640">
    <property type="protein sequence ID" value="KAJ8310311.1"/>
    <property type="molecule type" value="Genomic_DNA"/>
</dbReference>
<feature type="non-terminal residue" evidence="16">
    <location>
        <position position="306"/>
    </location>
</feature>
<dbReference type="PRINTS" id="PR01084">
    <property type="entry name" value="NAHEXCHNGR"/>
</dbReference>
<evidence type="ECO:0000256" key="12">
    <source>
        <dbReference type="ARBA" id="ARBA00023201"/>
    </source>
</evidence>
<dbReference type="InterPro" id="IPR018422">
    <property type="entry name" value="Cation/H_exchanger_CPA1"/>
</dbReference>
<feature type="transmembrane region" description="Helical" evidence="13">
    <location>
        <begin position="208"/>
        <end position="227"/>
    </location>
</feature>
<dbReference type="PRINTS" id="PR01088">
    <property type="entry name" value="NAHEXCHNGR6"/>
</dbReference>
<evidence type="ECO:0000313" key="16">
    <source>
        <dbReference type="EMBL" id="KAJ8310311.1"/>
    </source>
</evidence>
<keyword evidence="14" id="KW-0732">Signal</keyword>
<keyword evidence="10" id="KW-0406">Ion transport</keyword>
<evidence type="ECO:0000256" key="5">
    <source>
        <dbReference type="ARBA" id="ARBA00022475"/>
    </source>
</evidence>
<evidence type="ECO:0000313" key="17">
    <source>
        <dbReference type="Proteomes" id="UP001217089"/>
    </source>
</evidence>
<dbReference type="PANTHER" id="PTHR10110">
    <property type="entry name" value="SODIUM/HYDROGEN EXCHANGER"/>
    <property type="match status" value="1"/>
</dbReference>
<dbReference type="InterPro" id="IPR006153">
    <property type="entry name" value="Cation/H_exchanger_TM"/>
</dbReference>
<feature type="chain" id="PRO_5045317664" description="Cation/H+ exchanger transmembrane domain-containing protein" evidence="14">
    <location>
        <begin position="22"/>
        <end position="306"/>
    </location>
</feature>
<feature type="transmembrane region" description="Helical" evidence="13">
    <location>
        <begin position="281"/>
        <end position="304"/>
    </location>
</feature>
<evidence type="ECO:0000256" key="14">
    <source>
        <dbReference type="SAM" id="SignalP"/>
    </source>
</evidence>
<dbReference type="Gene3D" id="6.10.140.1330">
    <property type="match status" value="1"/>
</dbReference>
<dbReference type="InterPro" id="IPR002090">
    <property type="entry name" value="NHE-6/7/9"/>
</dbReference>
<gene>
    <name evidence="16" type="ORF">KUTeg_012176</name>
</gene>
<evidence type="ECO:0000256" key="2">
    <source>
        <dbReference type="ARBA" id="ARBA00004651"/>
    </source>
</evidence>
<feature type="signal peptide" evidence="14">
    <location>
        <begin position="1"/>
        <end position="21"/>
    </location>
</feature>
<organism evidence="16 17">
    <name type="scientific">Tegillarca granosa</name>
    <name type="common">Malaysian cockle</name>
    <name type="synonym">Anadara granosa</name>
    <dbReference type="NCBI Taxonomy" id="220873"/>
    <lineage>
        <taxon>Eukaryota</taxon>
        <taxon>Metazoa</taxon>
        <taxon>Spiralia</taxon>
        <taxon>Lophotrochozoa</taxon>
        <taxon>Mollusca</taxon>
        <taxon>Bivalvia</taxon>
        <taxon>Autobranchia</taxon>
        <taxon>Pteriomorphia</taxon>
        <taxon>Arcoida</taxon>
        <taxon>Arcoidea</taxon>
        <taxon>Arcidae</taxon>
        <taxon>Tegillarca</taxon>
    </lineage>
</organism>
<dbReference type="PANTHER" id="PTHR10110:SF187">
    <property type="entry name" value="SODIUM_HYDROGEN EXCHANGER"/>
    <property type="match status" value="1"/>
</dbReference>
<keyword evidence="12" id="KW-0739">Sodium transport</keyword>